<evidence type="ECO:0000313" key="2">
    <source>
        <dbReference type="Proteomes" id="UP000501690"/>
    </source>
</evidence>
<reference evidence="1 2" key="1">
    <citation type="submission" date="2019-04" db="EMBL/GenBank/DDBJ databases">
        <title>An improved genome assembly and genetic linkage map for asparagus bean, Vigna unguiculata ssp. sesquipedialis.</title>
        <authorList>
            <person name="Xia Q."/>
            <person name="Zhang R."/>
            <person name="Dong Y."/>
        </authorList>
    </citation>
    <scope>NUCLEOTIDE SEQUENCE [LARGE SCALE GENOMIC DNA]</scope>
    <source>
        <tissue evidence="1">Leaf</tissue>
    </source>
</reference>
<protein>
    <submittedName>
        <fullName evidence="1">Uncharacterized protein</fullName>
    </submittedName>
</protein>
<proteinExistence type="predicted"/>
<name>A0A4D6LY87_VIGUN</name>
<organism evidence="1 2">
    <name type="scientific">Vigna unguiculata</name>
    <name type="common">Cowpea</name>
    <dbReference type="NCBI Taxonomy" id="3917"/>
    <lineage>
        <taxon>Eukaryota</taxon>
        <taxon>Viridiplantae</taxon>
        <taxon>Streptophyta</taxon>
        <taxon>Embryophyta</taxon>
        <taxon>Tracheophyta</taxon>
        <taxon>Spermatophyta</taxon>
        <taxon>Magnoliopsida</taxon>
        <taxon>eudicotyledons</taxon>
        <taxon>Gunneridae</taxon>
        <taxon>Pentapetalae</taxon>
        <taxon>rosids</taxon>
        <taxon>fabids</taxon>
        <taxon>Fabales</taxon>
        <taxon>Fabaceae</taxon>
        <taxon>Papilionoideae</taxon>
        <taxon>50 kb inversion clade</taxon>
        <taxon>NPAAA clade</taxon>
        <taxon>indigoferoid/millettioid clade</taxon>
        <taxon>Phaseoleae</taxon>
        <taxon>Vigna</taxon>
    </lineage>
</organism>
<evidence type="ECO:0000313" key="1">
    <source>
        <dbReference type="EMBL" id="QCD93959.1"/>
    </source>
</evidence>
<dbReference type="AlphaFoldDB" id="A0A4D6LY87"/>
<sequence>MVVGDANCRWYLRLHGGASRIWLVARKTHICGGAMSRCRNGMEDHVEVQIGVAAGDVRLLRLCYTHGGSVHRLDNAIFRGRAAVGSCERNGGLRRRFTNGGWVVCIHCSDDGCVKVVAMVIELRKEKHVVGSRTVVEALRCITDLGFSHGEGEK</sequence>
<dbReference type="Proteomes" id="UP000501690">
    <property type="component" value="Linkage Group LG5"/>
</dbReference>
<keyword evidence="2" id="KW-1185">Reference proteome</keyword>
<accession>A0A4D6LY87</accession>
<gene>
    <name evidence="1" type="ORF">DEO72_LG5g2036</name>
</gene>
<dbReference type="EMBL" id="CP039349">
    <property type="protein sequence ID" value="QCD93959.1"/>
    <property type="molecule type" value="Genomic_DNA"/>
</dbReference>